<organism evidence="2 3">
    <name type="scientific">Solanum tuberosum</name>
    <name type="common">Potato</name>
    <dbReference type="NCBI Taxonomy" id="4113"/>
    <lineage>
        <taxon>Eukaryota</taxon>
        <taxon>Viridiplantae</taxon>
        <taxon>Streptophyta</taxon>
        <taxon>Embryophyta</taxon>
        <taxon>Tracheophyta</taxon>
        <taxon>Spermatophyta</taxon>
        <taxon>Magnoliopsida</taxon>
        <taxon>eudicotyledons</taxon>
        <taxon>Gunneridae</taxon>
        <taxon>Pentapetalae</taxon>
        <taxon>asterids</taxon>
        <taxon>lamiids</taxon>
        <taxon>Solanales</taxon>
        <taxon>Solanaceae</taxon>
        <taxon>Solanoideae</taxon>
        <taxon>Solaneae</taxon>
        <taxon>Solanum</taxon>
    </lineage>
</organism>
<dbReference type="Proteomes" id="UP000011115">
    <property type="component" value="Unassembled WGS sequence"/>
</dbReference>
<feature type="region of interest" description="Disordered" evidence="1">
    <location>
        <begin position="153"/>
        <end position="176"/>
    </location>
</feature>
<dbReference type="PaxDb" id="4113-PGSC0003DMT400089661"/>
<keyword evidence="3" id="KW-1185">Reference proteome</keyword>
<protein>
    <recommendedName>
        <fullName evidence="4">Integrase core domain containing protein</fullName>
    </recommendedName>
</protein>
<sequence>MALISPNVPVCQALKEKIKSEIEMSSRHSYETIAKLLDLVANTNKEIEKDQHLVILLGQIDTLAQNFKELEVLSKKKGRYIPPHEQRKSTGDESRRIEDMLLIILQKLNEQDRVLEEMRENFEVLNQMIGSHSRSIKLIENLMGHVLPHLYPNRQGRLPSDTMSNPENEDKVGKLLKSTGWRAEKLVGDPDLDRRLDPQFKQEEPQISASDDDELVAAQRVELRSKKMNDPSRIRNPQPSISSPPIPE</sequence>
<name>M1DIM7_SOLTU</name>
<dbReference type="Gramene" id="PGSC0003DMT400089661">
    <property type="protein sequence ID" value="PGSC0003DMT400089661"/>
    <property type="gene ID" value="PGSC0003DMG400039232"/>
</dbReference>
<dbReference type="AlphaFoldDB" id="M1DIM7"/>
<proteinExistence type="predicted"/>
<feature type="compositionally biased region" description="Basic and acidic residues" evidence="1">
    <location>
        <begin position="189"/>
        <end position="204"/>
    </location>
</feature>
<feature type="region of interest" description="Disordered" evidence="1">
    <location>
        <begin position="189"/>
        <end position="248"/>
    </location>
</feature>
<evidence type="ECO:0000313" key="3">
    <source>
        <dbReference type="Proteomes" id="UP000011115"/>
    </source>
</evidence>
<evidence type="ECO:0000313" key="2">
    <source>
        <dbReference type="EnsemblPlants" id="PGSC0003DMT400089661"/>
    </source>
</evidence>
<evidence type="ECO:0008006" key="4">
    <source>
        <dbReference type="Google" id="ProtNLM"/>
    </source>
</evidence>
<dbReference type="HOGENOM" id="CLU_1196637_0_0_1"/>
<reference evidence="2" key="2">
    <citation type="submission" date="2015-06" db="UniProtKB">
        <authorList>
            <consortium name="EnsemblPlants"/>
        </authorList>
    </citation>
    <scope>IDENTIFICATION</scope>
    <source>
        <strain evidence="2">DM1-3 516 R44</strain>
    </source>
</reference>
<dbReference type="InParanoid" id="M1DIM7"/>
<feature type="compositionally biased region" description="Basic and acidic residues" evidence="1">
    <location>
        <begin position="221"/>
        <end position="233"/>
    </location>
</feature>
<evidence type="ECO:0000256" key="1">
    <source>
        <dbReference type="SAM" id="MobiDB-lite"/>
    </source>
</evidence>
<dbReference type="EnsemblPlants" id="PGSC0003DMT400089661">
    <property type="protein sequence ID" value="PGSC0003DMT400089661"/>
    <property type="gene ID" value="PGSC0003DMG400039232"/>
</dbReference>
<accession>M1DIM7</accession>
<reference evidence="3" key="1">
    <citation type="journal article" date="2011" name="Nature">
        <title>Genome sequence and analysis of the tuber crop potato.</title>
        <authorList>
            <consortium name="The Potato Genome Sequencing Consortium"/>
        </authorList>
    </citation>
    <scope>NUCLEOTIDE SEQUENCE [LARGE SCALE GENOMIC DNA]</scope>
    <source>
        <strain evidence="3">cv. DM1-3 516 R44</strain>
    </source>
</reference>